<dbReference type="eggNOG" id="ENOG502TIIJ">
    <property type="taxonomic scope" value="Eukaryota"/>
</dbReference>
<accession>A0A1I7URU2</accession>
<sequence>MSSSHQKCVFPFVFSRNSTDSALFIKRSISLESTKMTMMMNNQISSAVKFEFIKHKFVSLRDNLKFLLDVLNQMGTHPEAKIDSYHVMKIKTNLFIDEIDYHLQGDVTYEQLKEYFVVYSKFYHRSRTELSEVLHEINPSYQFVW</sequence>
<evidence type="ECO:0000313" key="1">
    <source>
        <dbReference type="Proteomes" id="UP000095282"/>
    </source>
</evidence>
<dbReference type="AlphaFoldDB" id="A0A1I7URU2"/>
<proteinExistence type="predicted"/>
<reference evidence="2" key="1">
    <citation type="submission" date="2016-11" db="UniProtKB">
        <authorList>
            <consortium name="WormBaseParasite"/>
        </authorList>
    </citation>
    <scope>IDENTIFICATION</scope>
</reference>
<dbReference type="STRING" id="1561998.A0A1I7URU2"/>
<dbReference type="Proteomes" id="UP000095282">
    <property type="component" value="Unplaced"/>
</dbReference>
<name>A0A1I7URU2_9PELO</name>
<dbReference type="WBParaSite" id="Csp11.Scaffold630.g18709.t2">
    <property type="protein sequence ID" value="Csp11.Scaffold630.g18709.t2"/>
    <property type="gene ID" value="Csp11.Scaffold630.g18709"/>
</dbReference>
<protein>
    <submittedName>
        <fullName evidence="2">NR LBD domain-containing protein</fullName>
    </submittedName>
</protein>
<evidence type="ECO:0000313" key="2">
    <source>
        <dbReference type="WBParaSite" id="Csp11.Scaffold630.g18709.t2"/>
    </source>
</evidence>
<organism evidence="1 2">
    <name type="scientific">Caenorhabditis tropicalis</name>
    <dbReference type="NCBI Taxonomy" id="1561998"/>
    <lineage>
        <taxon>Eukaryota</taxon>
        <taxon>Metazoa</taxon>
        <taxon>Ecdysozoa</taxon>
        <taxon>Nematoda</taxon>
        <taxon>Chromadorea</taxon>
        <taxon>Rhabditida</taxon>
        <taxon>Rhabditina</taxon>
        <taxon>Rhabditomorpha</taxon>
        <taxon>Rhabditoidea</taxon>
        <taxon>Rhabditidae</taxon>
        <taxon>Peloderinae</taxon>
        <taxon>Caenorhabditis</taxon>
    </lineage>
</organism>
<keyword evidence="1" id="KW-1185">Reference proteome</keyword>